<dbReference type="Proteomes" id="UP000887576">
    <property type="component" value="Unplaced"/>
</dbReference>
<name>A0AC34RQJ0_9BILA</name>
<reference evidence="2" key="1">
    <citation type="submission" date="2022-11" db="UniProtKB">
        <authorList>
            <consortium name="WormBaseParasite"/>
        </authorList>
    </citation>
    <scope>IDENTIFICATION</scope>
</reference>
<evidence type="ECO:0000313" key="1">
    <source>
        <dbReference type="Proteomes" id="UP000887576"/>
    </source>
</evidence>
<accession>A0AC34RQJ0</accession>
<protein>
    <submittedName>
        <fullName evidence="2">CUB domain-containing protein</fullName>
    </submittedName>
</protein>
<proteinExistence type="predicted"/>
<organism evidence="1 2">
    <name type="scientific">Panagrolaimus sp. JU765</name>
    <dbReference type="NCBI Taxonomy" id="591449"/>
    <lineage>
        <taxon>Eukaryota</taxon>
        <taxon>Metazoa</taxon>
        <taxon>Ecdysozoa</taxon>
        <taxon>Nematoda</taxon>
        <taxon>Chromadorea</taxon>
        <taxon>Rhabditida</taxon>
        <taxon>Tylenchina</taxon>
        <taxon>Panagrolaimomorpha</taxon>
        <taxon>Panagrolaimoidea</taxon>
        <taxon>Panagrolaimidae</taxon>
        <taxon>Panagrolaimus</taxon>
    </lineage>
</organism>
<sequence>MGNDDSFKICEQGNSNCQTKTGSDFKYRRNHAFYKSNGSVFISISTKNSTVKHSGFSFLTRSFDLNTGLITDCLQSMDLYSDSDYSYPYVLFSPFYPRTSSYSVDCNYQVTTTNNIRVLLYDFTFENSFQISGVDYQTGIYKTISFLGNETVFQTQAYYFKGNIMVSYGCNGECSGKFYIIFENFADSPKQYCSLPTISYPTNDGIQVKSDGFGTLAYPNNFLCEITASLGPGVKDTKIAAKINFESEPWIDAMKIRGELAVFPKLILFSGLYGPDSSNPDDWELSAFYSGVIFAETDQLRFSFTTDMAEKASGYDITVTFVDCSCPNSQNSVNGDLIIQNPGFGNKYGISYCPGLDCKWSVPYDQTMILSLQTMIDDIRDDSEFDATDGSGRNFLTRSFDLNTGLITDCLKSMDLYSDSDFTYPYVLFSPFYPRTSSYSVDCNYQVTTTNNVRVLLYDFTFENSFQISGIDYHTGIYKTVSFLGNETIFQTQAYYFKGNITVSYGCNSECSGRFYIIFENFADSSKQSCSLPAISYPTNDGIQVKSDGFGTLAYPNNFLCEITASLEPGVKNTKIAAKINFESEPWIDTMKIRGESAVIPKLILFSGLYGPDSPNPDDWELSAFYSGIIFAETDQLRFNFITDMAEKASGYDITVTFIDCSCPTSDNGDLIIQNPGFGNKYGITYCPGLDCKWSVPYDQTMILSLQTMVDDIRDDSEFDATDGSGRKLKSSSIFVTAGPISVTFKSATTTEIDLSQNKKGFQYKLTSINVIFLVIILPSKCAVSRLRVELGKPVKYDFGKNMLVVKRTTPAHENPQYLFAAKNQEGFWTTDGKNKIGSRSTLFWNGTMVIDKLTADDVGTYEAPMQIPAAHLPKNIIIFRWRGSIWKSVAGEFVAWTICYFAISIVYRYYLDKDQQAYFEKVADYMDDNLGYIPLTFLLGFFVSIIFGRWKDIFMHMGFVDRAAFFVANYINGDEEEFKIIKRNILRYLCLTQVMVLRDISIQIRKRFPKMQCVVEAGFIMPHELKIMESIHIEFPKYWMPIHWACALAVQCKKRGKIAADAMLNAMIVEIGAYEEHLRTLMSYDWVPLPLAYPQVVFLAVRVYFLLTLISRQYIINEESPRYSKVDMIVPFMSMLQLGFQMSWLKVAEALLNPFGEDDDDFECNYLIDRNITLAMTMLDQVDNLPEQLKDNFKLDQKPLYSEESVKTGIRALMGSACKADVVEDHVEVKMVPRDSFDASSTTSRDRSQSINLAQLAEDLITRRPSKDLNLNR</sequence>
<evidence type="ECO:0000313" key="2">
    <source>
        <dbReference type="WBParaSite" id="JU765_v2.g9295.t1"/>
    </source>
</evidence>
<dbReference type="WBParaSite" id="JU765_v2.g9295.t1">
    <property type="protein sequence ID" value="JU765_v2.g9295.t1"/>
    <property type="gene ID" value="JU765_v2.g9295"/>
</dbReference>